<dbReference type="InterPro" id="IPR044730">
    <property type="entry name" value="RNase_H-like_dom_plant"/>
</dbReference>
<protein>
    <recommendedName>
        <fullName evidence="2">RNase H type-1 domain-containing protein</fullName>
    </recommendedName>
</protein>
<evidence type="ECO:0000313" key="3">
    <source>
        <dbReference type="EMBL" id="KAH7524785.1"/>
    </source>
</evidence>
<proteinExistence type="predicted"/>
<dbReference type="InterPro" id="IPR036397">
    <property type="entry name" value="RNaseH_sf"/>
</dbReference>
<dbReference type="CDD" id="cd06222">
    <property type="entry name" value="RNase_H_like"/>
    <property type="match status" value="1"/>
</dbReference>
<organism evidence="3 4">
    <name type="scientific">Ziziphus jujuba var. spinosa</name>
    <dbReference type="NCBI Taxonomy" id="714518"/>
    <lineage>
        <taxon>Eukaryota</taxon>
        <taxon>Viridiplantae</taxon>
        <taxon>Streptophyta</taxon>
        <taxon>Embryophyta</taxon>
        <taxon>Tracheophyta</taxon>
        <taxon>Spermatophyta</taxon>
        <taxon>Magnoliopsida</taxon>
        <taxon>eudicotyledons</taxon>
        <taxon>Gunneridae</taxon>
        <taxon>Pentapetalae</taxon>
        <taxon>rosids</taxon>
        <taxon>fabids</taxon>
        <taxon>Rosales</taxon>
        <taxon>Rhamnaceae</taxon>
        <taxon>Paliureae</taxon>
        <taxon>Ziziphus</taxon>
    </lineage>
</organism>
<dbReference type="Pfam" id="PF13456">
    <property type="entry name" value="RVT_3"/>
    <property type="match status" value="1"/>
</dbReference>
<keyword evidence="1" id="KW-0472">Membrane</keyword>
<feature type="transmembrane region" description="Helical" evidence="1">
    <location>
        <begin position="80"/>
        <end position="100"/>
    </location>
</feature>
<name>A0A978VA50_ZIZJJ</name>
<dbReference type="EMBL" id="JAEACU010000006">
    <property type="protein sequence ID" value="KAH7524785.1"/>
    <property type="molecule type" value="Genomic_DNA"/>
</dbReference>
<gene>
    <name evidence="3" type="ORF">FEM48_Zijuj06G0156000</name>
</gene>
<keyword evidence="1" id="KW-1133">Transmembrane helix</keyword>
<dbReference type="GO" id="GO:0003676">
    <property type="term" value="F:nucleic acid binding"/>
    <property type="evidence" value="ECO:0007669"/>
    <property type="project" value="InterPro"/>
</dbReference>
<dbReference type="Gene3D" id="3.30.160.60">
    <property type="entry name" value="Classic Zinc Finger"/>
    <property type="match status" value="1"/>
</dbReference>
<keyword evidence="1" id="KW-0812">Transmembrane</keyword>
<sequence length="456" mass="51954">MISRSRQVMKRPDAKPFGKEIEGSKRKILHIQVMGWGAFLELFAKLFDVLSWPSFTLVFPLFASVRAIETDSESKNQQCLSFWVLFALVKILESALANLLKWFPFWPYTKGVITVLLVIPYFSGAFYVYRQFIRSHISESPLVWKWNIFSVDSIPRGENLIASEKEDLVNVVAKNIFEVEDEPERHILYQGNSECAYETTLREFICPVSAKNIQKEWCCALCLVSTTSKTCLSIHVKGTKHRAKVEELKAYKKAKKNGYKSSLVTKRPNGIILLNQFACSLRSIRFCRWRKPDPGWKKLNTDGSLDRENASFGGLLRDSEGEPLCAFVSKAPRDDIFSIELGAIWRGLVLALGLGIKYIWVESDSMSAVKTINNEQSYNQKADTCLNKIWELLKNFDDYEITHSWRETNRAADYLAKMVILGNDVVLSPVNFPPTLRSIIKADAQGTIYLRGTSNS</sequence>
<dbReference type="InterPro" id="IPR002156">
    <property type="entry name" value="RNaseH_domain"/>
</dbReference>
<dbReference type="InterPro" id="IPR053151">
    <property type="entry name" value="RNase_H-like"/>
</dbReference>
<dbReference type="AlphaFoldDB" id="A0A978VA50"/>
<dbReference type="SUPFAM" id="SSF53098">
    <property type="entry name" value="Ribonuclease H-like"/>
    <property type="match status" value="1"/>
</dbReference>
<feature type="domain" description="RNase H type-1" evidence="2">
    <location>
        <begin position="300"/>
        <end position="418"/>
    </location>
</feature>
<dbReference type="GO" id="GO:0004523">
    <property type="term" value="F:RNA-DNA hybrid ribonuclease activity"/>
    <property type="evidence" value="ECO:0007669"/>
    <property type="project" value="InterPro"/>
</dbReference>
<dbReference type="Gene3D" id="3.30.420.10">
    <property type="entry name" value="Ribonuclease H-like superfamily/Ribonuclease H"/>
    <property type="match status" value="1"/>
</dbReference>
<dbReference type="Pfam" id="PF03134">
    <property type="entry name" value="TB2_DP1_HVA22"/>
    <property type="match status" value="1"/>
</dbReference>
<dbReference type="SUPFAM" id="SSF57667">
    <property type="entry name" value="beta-beta-alpha zinc fingers"/>
    <property type="match status" value="1"/>
</dbReference>
<evidence type="ECO:0000259" key="2">
    <source>
        <dbReference type="Pfam" id="PF13456"/>
    </source>
</evidence>
<comment type="caution">
    <text evidence="3">The sequence shown here is derived from an EMBL/GenBank/DDBJ whole genome shotgun (WGS) entry which is preliminary data.</text>
</comment>
<accession>A0A978VA50</accession>
<evidence type="ECO:0000313" key="4">
    <source>
        <dbReference type="Proteomes" id="UP000813462"/>
    </source>
</evidence>
<dbReference type="PANTHER" id="PTHR47723:SF19">
    <property type="entry name" value="POLYNUCLEOTIDYL TRANSFERASE, RIBONUCLEASE H-LIKE SUPERFAMILY PROTEIN"/>
    <property type="match status" value="1"/>
</dbReference>
<dbReference type="InterPro" id="IPR012337">
    <property type="entry name" value="RNaseH-like_sf"/>
</dbReference>
<dbReference type="Proteomes" id="UP000813462">
    <property type="component" value="Unassembled WGS sequence"/>
</dbReference>
<dbReference type="InterPro" id="IPR004345">
    <property type="entry name" value="TB2_DP1_HVA22"/>
</dbReference>
<dbReference type="PANTHER" id="PTHR47723">
    <property type="entry name" value="OS05G0353850 PROTEIN"/>
    <property type="match status" value="1"/>
</dbReference>
<evidence type="ECO:0000256" key="1">
    <source>
        <dbReference type="SAM" id="Phobius"/>
    </source>
</evidence>
<dbReference type="InterPro" id="IPR036236">
    <property type="entry name" value="Znf_C2H2_sf"/>
</dbReference>
<reference evidence="3" key="1">
    <citation type="journal article" date="2021" name="Front. Plant Sci.">
        <title>Chromosome-Scale Genome Assembly for Chinese Sour Jujube and Insights Into Its Genome Evolution and Domestication Signature.</title>
        <authorList>
            <person name="Shen L.-Y."/>
            <person name="Luo H."/>
            <person name="Wang X.-L."/>
            <person name="Wang X.-M."/>
            <person name="Qiu X.-J."/>
            <person name="Liu H."/>
            <person name="Zhou S.-S."/>
            <person name="Jia K.-H."/>
            <person name="Nie S."/>
            <person name="Bao Y.-T."/>
            <person name="Zhang R.-G."/>
            <person name="Yun Q.-Z."/>
            <person name="Chai Y.-H."/>
            <person name="Lu J.-Y."/>
            <person name="Li Y."/>
            <person name="Zhao S.-W."/>
            <person name="Mao J.-F."/>
            <person name="Jia S.-G."/>
            <person name="Mao Y.-M."/>
        </authorList>
    </citation>
    <scope>NUCLEOTIDE SEQUENCE</scope>
    <source>
        <strain evidence="3">AT0</strain>
        <tissue evidence="3">Leaf</tissue>
    </source>
</reference>
<feature type="transmembrane region" description="Helical" evidence="1">
    <location>
        <begin position="112"/>
        <end position="129"/>
    </location>
</feature>